<evidence type="ECO:0000313" key="7">
    <source>
        <dbReference type="EMBL" id="MCA9728184.1"/>
    </source>
</evidence>
<feature type="domain" description="O-antigen ligase-related" evidence="6">
    <location>
        <begin position="257"/>
        <end position="393"/>
    </location>
</feature>
<sequence>MARSAPPAMTTVAAPPRWRLALPILLVLDLALIATTAWSPQILAGVVALAALGLLWIRPHRVIAFVIAGLPLLDPIFARIGRDAIPPALPVLLLAIPLAAAFVAEPDRVLAGSSRAGRFRDLLADPIVLSTVALAIVLQLGLLWTRAPMYGGSKALLFTIFNLVLLVATWWFLGRGDHEGADVERGLGFLQWIVWLEAGIAVLALWNHHTHYYHYGERLRALGLNTIWLGRHMGMGVLAICALYAARRLRLFWALLLAGLCGVVFFLSGSRGPLAALAPSLALWWILDPGRRGRTRLVVTLGAAVVGIVGALWLIESGAILEDTPFAGHDASNLARVLMLQGAQQNLASAGWLGYGTGSFGPLLNLGDIRIYPHNILLEIGVENGLLGLATFLCFLAAVLHRWVRSTRRKAIDRGDPRERWRDVLVRVAGVQWFYAFANAQFSGDLPQNPWIWLWAAALAVWAR</sequence>
<reference evidence="7" key="1">
    <citation type="submission" date="2020-04" db="EMBL/GenBank/DDBJ databases">
        <authorList>
            <person name="Zhang T."/>
        </authorList>
    </citation>
    <scope>NUCLEOTIDE SEQUENCE</scope>
    <source>
        <strain evidence="7">HKST-UBA01</strain>
    </source>
</reference>
<feature type="transmembrane region" description="Helical" evidence="5">
    <location>
        <begin position="20"/>
        <end position="38"/>
    </location>
</feature>
<evidence type="ECO:0000313" key="8">
    <source>
        <dbReference type="Proteomes" id="UP000697710"/>
    </source>
</evidence>
<dbReference type="EMBL" id="JAGQHR010000319">
    <property type="protein sequence ID" value="MCA9728184.1"/>
    <property type="molecule type" value="Genomic_DNA"/>
</dbReference>
<evidence type="ECO:0000259" key="6">
    <source>
        <dbReference type="Pfam" id="PF04932"/>
    </source>
</evidence>
<dbReference type="PANTHER" id="PTHR37422:SF13">
    <property type="entry name" value="LIPOPOLYSACCHARIDE BIOSYNTHESIS PROTEIN PA4999-RELATED"/>
    <property type="match status" value="1"/>
</dbReference>
<evidence type="ECO:0000256" key="4">
    <source>
        <dbReference type="ARBA" id="ARBA00023136"/>
    </source>
</evidence>
<dbReference type="Proteomes" id="UP000697710">
    <property type="component" value="Unassembled WGS sequence"/>
</dbReference>
<comment type="caution">
    <text evidence="7">The sequence shown here is derived from an EMBL/GenBank/DDBJ whole genome shotgun (WGS) entry which is preliminary data.</text>
</comment>
<reference evidence="7" key="2">
    <citation type="journal article" date="2021" name="Microbiome">
        <title>Successional dynamics and alternative stable states in a saline activated sludge microbial community over 9 years.</title>
        <authorList>
            <person name="Wang Y."/>
            <person name="Ye J."/>
            <person name="Ju F."/>
            <person name="Liu L."/>
            <person name="Boyd J.A."/>
            <person name="Deng Y."/>
            <person name="Parks D.H."/>
            <person name="Jiang X."/>
            <person name="Yin X."/>
            <person name="Woodcroft B.J."/>
            <person name="Tyson G.W."/>
            <person name="Hugenholtz P."/>
            <person name="Polz M.F."/>
            <person name="Zhang T."/>
        </authorList>
    </citation>
    <scope>NUCLEOTIDE SEQUENCE</scope>
    <source>
        <strain evidence="7">HKST-UBA01</strain>
    </source>
</reference>
<keyword evidence="2 5" id="KW-0812">Transmembrane</keyword>
<feature type="transmembrane region" description="Helical" evidence="5">
    <location>
        <begin position="84"/>
        <end position="103"/>
    </location>
</feature>
<proteinExistence type="predicted"/>
<name>A0A956LZ52_UNCEI</name>
<comment type="subcellular location">
    <subcellularLocation>
        <location evidence="1">Membrane</location>
        <topology evidence="1">Multi-pass membrane protein</topology>
    </subcellularLocation>
</comment>
<feature type="transmembrane region" description="Helical" evidence="5">
    <location>
        <begin position="297"/>
        <end position="315"/>
    </location>
</feature>
<organism evidence="7 8">
    <name type="scientific">Eiseniibacteriota bacterium</name>
    <dbReference type="NCBI Taxonomy" id="2212470"/>
    <lineage>
        <taxon>Bacteria</taxon>
        <taxon>Candidatus Eiseniibacteriota</taxon>
    </lineage>
</organism>
<gene>
    <name evidence="7" type="ORF">KC729_10905</name>
</gene>
<feature type="transmembrane region" description="Helical" evidence="5">
    <location>
        <begin position="189"/>
        <end position="207"/>
    </location>
</feature>
<feature type="transmembrane region" description="Helical" evidence="5">
    <location>
        <begin position="252"/>
        <end position="285"/>
    </location>
</feature>
<dbReference type="AlphaFoldDB" id="A0A956LZ52"/>
<evidence type="ECO:0000256" key="1">
    <source>
        <dbReference type="ARBA" id="ARBA00004141"/>
    </source>
</evidence>
<feature type="transmembrane region" description="Helical" evidence="5">
    <location>
        <begin position="228"/>
        <end position="246"/>
    </location>
</feature>
<dbReference type="GO" id="GO:0016874">
    <property type="term" value="F:ligase activity"/>
    <property type="evidence" value="ECO:0007669"/>
    <property type="project" value="UniProtKB-KW"/>
</dbReference>
<evidence type="ECO:0000256" key="2">
    <source>
        <dbReference type="ARBA" id="ARBA00022692"/>
    </source>
</evidence>
<protein>
    <submittedName>
        <fullName evidence="7">O-antigen ligase family protein</fullName>
    </submittedName>
</protein>
<evidence type="ECO:0000256" key="3">
    <source>
        <dbReference type="ARBA" id="ARBA00022989"/>
    </source>
</evidence>
<feature type="transmembrane region" description="Helical" evidence="5">
    <location>
        <begin position="385"/>
        <end position="404"/>
    </location>
</feature>
<feature type="transmembrane region" description="Helical" evidence="5">
    <location>
        <begin position="155"/>
        <end position="173"/>
    </location>
</feature>
<dbReference type="InterPro" id="IPR051533">
    <property type="entry name" value="WaaL-like"/>
</dbReference>
<dbReference type="PANTHER" id="PTHR37422">
    <property type="entry name" value="TEICHURONIC ACID BIOSYNTHESIS PROTEIN TUAE"/>
    <property type="match status" value="1"/>
</dbReference>
<evidence type="ECO:0000256" key="5">
    <source>
        <dbReference type="SAM" id="Phobius"/>
    </source>
</evidence>
<dbReference type="InterPro" id="IPR007016">
    <property type="entry name" value="O-antigen_ligase-rel_domated"/>
</dbReference>
<dbReference type="Pfam" id="PF04932">
    <property type="entry name" value="Wzy_C"/>
    <property type="match status" value="1"/>
</dbReference>
<feature type="transmembrane region" description="Helical" evidence="5">
    <location>
        <begin position="123"/>
        <end position="143"/>
    </location>
</feature>
<dbReference type="GO" id="GO:0016020">
    <property type="term" value="C:membrane"/>
    <property type="evidence" value="ECO:0007669"/>
    <property type="project" value="UniProtKB-SubCell"/>
</dbReference>
<keyword evidence="4 5" id="KW-0472">Membrane</keyword>
<keyword evidence="7" id="KW-0436">Ligase</keyword>
<keyword evidence="3 5" id="KW-1133">Transmembrane helix</keyword>
<accession>A0A956LZ52</accession>